<protein>
    <submittedName>
        <fullName evidence="2">Uncharacterized protein</fullName>
    </submittedName>
</protein>
<reference evidence="2" key="1">
    <citation type="submission" date="2022-11" db="EMBL/GenBank/DDBJ databases">
        <title>Genome Sequence of Cubamyces cubensis.</title>
        <authorList>
            <person name="Buettner E."/>
        </authorList>
    </citation>
    <scope>NUCLEOTIDE SEQUENCE</scope>
    <source>
        <strain evidence="2">MPL-01</strain>
    </source>
</reference>
<dbReference type="AlphaFoldDB" id="A0AAD7THD0"/>
<organism evidence="2 3">
    <name type="scientific">Trametes cubensis</name>
    <dbReference type="NCBI Taxonomy" id="1111947"/>
    <lineage>
        <taxon>Eukaryota</taxon>
        <taxon>Fungi</taxon>
        <taxon>Dikarya</taxon>
        <taxon>Basidiomycota</taxon>
        <taxon>Agaricomycotina</taxon>
        <taxon>Agaricomycetes</taxon>
        <taxon>Polyporales</taxon>
        <taxon>Polyporaceae</taxon>
        <taxon>Trametes</taxon>
    </lineage>
</organism>
<keyword evidence="3" id="KW-1185">Reference proteome</keyword>
<evidence type="ECO:0000313" key="3">
    <source>
        <dbReference type="Proteomes" id="UP001215151"/>
    </source>
</evidence>
<comment type="caution">
    <text evidence="2">The sequence shown here is derived from an EMBL/GenBank/DDBJ whole genome shotgun (WGS) entry which is preliminary data.</text>
</comment>
<name>A0AAD7THD0_9APHY</name>
<evidence type="ECO:0000313" key="2">
    <source>
        <dbReference type="EMBL" id="KAJ8457446.1"/>
    </source>
</evidence>
<dbReference type="EMBL" id="JAPEVG010000560">
    <property type="protein sequence ID" value="KAJ8457446.1"/>
    <property type="molecule type" value="Genomic_DNA"/>
</dbReference>
<sequence length="377" mass="42122">MVYTRTCLTECHFAEASQCNVLRPPNFICERRTAFYNHLPQHTISSNNEGTLTDCIGWVIVHPDLHSHVEAQIAHLPKIKDLIEVYHALTRATPSYSVLVNHNQRTSAPKLEKKKVFQVTSESSQVVVQAAEKVISMLANPQVARALSDLMPLRNQHGTHSWGHVFWSQCFDDYPQPIKVDSLNEEEDENEVHSNGGWSIPSTDPWKVSTPDPEEEAIKWGPTSVEGLTPTLSLSQSDSPYSEVESFNLLPELDQLELSKIDGLLEEEFHEALKVTVRAPSPPPPPTAITKHVKEPHGECGFFRGTREDQFRYINSTGNIFMVPNNPFGISVTRIMVAYHFEALYNMNTADFRVVATSIPGLAQGEMGTPIATPDSV</sequence>
<proteinExistence type="predicted"/>
<evidence type="ECO:0000256" key="1">
    <source>
        <dbReference type="SAM" id="MobiDB-lite"/>
    </source>
</evidence>
<feature type="region of interest" description="Disordered" evidence="1">
    <location>
        <begin position="184"/>
        <end position="239"/>
    </location>
</feature>
<accession>A0AAD7THD0</accession>
<gene>
    <name evidence="2" type="ORF">ONZ51_g11527</name>
</gene>
<dbReference type="Proteomes" id="UP001215151">
    <property type="component" value="Unassembled WGS sequence"/>
</dbReference>
<feature type="compositionally biased region" description="Polar residues" evidence="1">
    <location>
        <begin position="230"/>
        <end position="239"/>
    </location>
</feature>